<dbReference type="InterPro" id="IPR025558">
    <property type="entry name" value="DUF4283"/>
</dbReference>
<protein>
    <recommendedName>
        <fullName evidence="1">DUF4283 domain-containing protein</fullName>
    </recommendedName>
</protein>
<name>A0A6J5XCB7_PRUAR</name>
<evidence type="ECO:0000259" key="1">
    <source>
        <dbReference type="Pfam" id="PF14111"/>
    </source>
</evidence>
<evidence type="ECO:0000313" key="3">
    <source>
        <dbReference type="Proteomes" id="UP000507245"/>
    </source>
</evidence>
<proteinExistence type="predicted"/>
<evidence type="ECO:0000313" key="2">
    <source>
        <dbReference type="EMBL" id="CAB4309702.1"/>
    </source>
</evidence>
<dbReference type="EMBL" id="CAEKKB010000005">
    <property type="protein sequence ID" value="CAB4309702.1"/>
    <property type="molecule type" value="Genomic_DNA"/>
</dbReference>
<feature type="domain" description="DUF4283" evidence="1">
    <location>
        <begin position="104"/>
        <end position="166"/>
    </location>
</feature>
<gene>
    <name evidence="2" type="ORF">ORAREDHAP_LOCUS31029</name>
</gene>
<dbReference type="OrthoDB" id="1750606at2759"/>
<dbReference type="AlphaFoldDB" id="A0A6J5XCB7"/>
<accession>A0A6J5XCB7</accession>
<organism evidence="2 3">
    <name type="scientific">Prunus armeniaca</name>
    <name type="common">Apricot</name>
    <name type="synonym">Armeniaca vulgaris</name>
    <dbReference type="NCBI Taxonomy" id="36596"/>
    <lineage>
        <taxon>Eukaryota</taxon>
        <taxon>Viridiplantae</taxon>
        <taxon>Streptophyta</taxon>
        <taxon>Embryophyta</taxon>
        <taxon>Tracheophyta</taxon>
        <taxon>Spermatophyta</taxon>
        <taxon>Magnoliopsida</taxon>
        <taxon>eudicotyledons</taxon>
        <taxon>Gunneridae</taxon>
        <taxon>Pentapetalae</taxon>
        <taxon>rosids</taxon>
        <taxon>fabids</taxon>
        <taxon>Rosales</taxon>
        <taxon>Rosaceae</taxon>
        <taxon>Amygdaloideae</taxon>
        <taxon>Amygdaleae</taxon>
        <taxon>Prunus</taxon>
    </lineage>
</organism>
<dbReference type="Pfam" id="PF14111">
    <property type="entry name" value="DUF4283"/>
    <property type="match status" value="1"/>
</dbReference>
<reference evidence="3" key="1">
    <citation type="journal article" date="2020" name="Genome Biol.">
        <title>Gamete binning: chromosome-level and haplotype-resolved genome assembly enabled by high-throughput single-cell sequencing of gamete genomes.</title>
        <authorList>
            <person name="Campoy J.A."/>
            <person name="Sun H."/>
            <person name="Goel M."/>
            <person name="Jiao W.-B."/>
            <person name="Folz-Donahue K."/>
            <person name="Wang N."/>
            <person name="Rubio M."/>
            <person name="Liu C."/>
            <person name="Kukat C."/>
            <person name="Ruiz D."/>
            <person name="Huettel B."/>
            <person name="Schneeberger K."/>
        </authorList>
    </citation>
    <scope>NUCLEOTIDE SEQUENCE [LARGE SCALE GENOMIC DNA]</scope>
    <source>
        <strain evidence="3">cv. Rojo Pasion</strain>
    </source>
</reference>
<dbReference type="Proteomes" id="UP000507245">
    <property type="component" value="Unassembled WGS sequence"/>
</dbReference>
<keyword evidence="3" id="KW-1185">Reference proteome</keyword>
<sequence length="222" mass="24077">MRFTYSFAASLGDALHSHIRGGDTPGVHALVGADSGDKCSLPVHVRSAGSLNQFPHAYGGDISSAFSHRFVLTDVEQQEIVIESKENIGVKTDKFLPGGCSASDKPVNKEALRKTFYAIWKPKAHVTIVELEQNRFFFAFNTNLERATILNGGPGLFNGYLLILAEANEKVTRPGFLLAMGQMIGTALGGYVVTDQSKKVDCLGSYLRIRARIDVTNLSGEV</sequence>